<reference evidence="1 2" key="1">
    <citation type="submission" date="2016-07" db="EMBL/GenBank/DDBJ databases">
        <title>Draft genome of the white-rot fungus Obba rivulosa 3A-2.</title>
        <authorList>
            <consortium name="DOE Joint Genome Institute"/>
            <person name="Miettinen O."/>
            <person name="Riley R."/>
            <person name="Acob R."/>
            <person name="Barry K."/>
            <person name="Cullen D."/>
            <person name="De Vries R."/>
            <person name="Hainaut M."/>
            <person name="Hatakka A."/>
            <person name="Henrissat B."/>
            <person name="Hilden K."/>
            <person name="Kuo R."/>
            <person name="Labutti K."/>
            <person name="Lipzen A."/>
            <person name="Makela M.R."/>
            <person name="Sandor L."/>
            <person name="Spatafora J.W."/>
            <person name="Grigoriev I.V."/>
            <person name="Hibbett D.S."/>
        </authorList>
    </citation>
    <scope>NUCLEOTIDE SEQUENCE [LARGE SCALE GENOMIC DNA]</scope>
    <source>
        <strain evidence="1 2">3A-2</strain>
    </source>
</reference>
<evidence type="ECO:0000313" key="2">
    <source>
        <dbReference type="Proteomes" id="UP000250043"/>
    </source>
</evidence>
<sequence>MLSVPECLGDSPHALLECVGDAELITVWAAFWVKVSEEQHRLRSDARGRGACVQLAMVIPCLQGALMEKLACQQCQTLDMSAQEPVLVLRSPA</sequence>
<dbReference type="Proteomes" id="UP000250043">
    <property type="component" value="Unassembled WGS sequence"/>
</dbReference>
<name>A0A8E2AW87_9APHY</name>
<accession>A0A8E2AW87</accession>
<keyword evidence="2" id="KW-1185">Reference proteome</keyword>
<dbReference type="EMBL" id="KV722432">
    <property type="protein sequence ID" value="OCH89207.1"/>
    <property type="molecule type" value="Genomic_DNA"/>
</dbReference>
<dbReference type="AlphaFoldDB" id="A0A8E2AW87"/>
<evidence type="ECO:0000313" key="1">
    <source>
        <dbReference type="EMBL" id="OCH89207.1"/>
    </source>
</evidence>
<organism evidence="1 2">
    <name type="scientific">Obba rivulosa</name>
    <dbReference type="NCBI Taxonomy" id="1052685"/>
    <lineage>
        <taxon>Eukaryota</taxon>
        <taxon>Fungi</taxon>
        <taxon>Dikarya</taxon>
        <taxon>Basidiomycota</taxon>
        <taxon>Agaricomycotina</taxon>
        <taxon>Agaricomycetes</taxon>
        <taxon>Polyporales</taxon>
        <taxon>Gelatoporiaceae</taxon>
        <taxon>Obba</taxon>
    </lineage>
</organism>
<proteinExistence type="predicted"/>
<gene>
    <name evidence="1" type="ORF">OBBRIDRAFT_794479</name>
</gene>
<protein>
    <submittedName>
        <fullName evidence="1">Uncharacterized protein</fullName>
    </submittedName>
</protein>